<accession>A0A1G8WCT5</accession>
<keyword evidence="2" id="KW-0444">Lipid biosynthesis</keyword>
<dbReference type="PANTHER" id="PTHR31727">
    <property type="entry name" value="OLEOYL-ACYL CARRIER PROTEIN THIOESTERASE 1, CHLOROPLASTIC"/>
    <property type="match status" value="1"/>
</dbReference>
<feature type="domain" description="Acyl-ACP thioesterase N-terminal hotdog" evidence="8">
    <location>
        <begin position="10"/>
        <end position="127"/>
    </location>
</feature>
<sequence>MPVSPDFTSVYSHEWEINFTQCAPNGFLKYVDLCNLLQLTAAEHSILGGLSFNDMQAFDQAWVLSRIRIEVDRLPKWQDKVVVKTWIESLQGSSSIRNIEMYLDGKKIAGATSFWVVFNTKIRKAEALALPHEHYEKFPDVHSTEIPFSRINVLKETYEIGQRKVVLSDLDIVNHVNNTKYLEWCLDALDVKLVLQKEIKTFEMNFLRELNLDDEVQLNVDLVERPEYFSVTKNGKVIFALVLERNS</sequence>
<keyword evidence="5" id="KW-0809">Transit peptide</keyword>
<dbReference type="InterPro" id="IPR029069">
    <property type="entry name" value="HotDog_dom_sf"/>
</dbReference>
<evidence type="ECO:0000313" key="10">
    <source>
        <dbReference type="EMBL" id="SDJ76088.1"/>
    </source>
</evidence>
<comment type="similarity">
    <text evidence="1">Belongs to the acyl-ACP thioesterase family.</text>
</comment>
<reference evidence="10 11" key="1">
    <citation type="submission" date="2016-10" db="EMBL/GenBank/DDBJ databases">
        <authorList>
            <person name="de Groot N.N."/>
        </authorList>
    </citation>
    <scope>NUCLEOTIDE SEQUENCE [LARGE SCALE GENOMIC DNA]</scope>
    <source>
        <strain evidence="10 11">CGMCC 1.10076</strain>
    </source>
</reference>
<keyword evidence="4" id="KW-0276">Fatty acid metabolism</keyword>
<dbReference type="InterPro" id="IPR049427">
    <property type="entry name" value="Acyl-ACP_TE_C"/>
</dbReference>
<evidence type="ECO:0000256" key="1">
    <source>
        <dbReference type="ARBA" id="ARBA00006500"/>
    </source>
</evidence>
<dbReference type="InterPro" id="IPR002864">
    <property type="entry name" value="Acyl-ACP_thioesterase_NHD"/>
</dbReference>
<evidence type="ECO:0000256" key="3">
    <source>
        <dbReference type="ARBA" id="ARBA00022801"/>
    </source>
</evidence>
<evidence type="ECO:0000313" key="11">
    <source>
        <dbReference type="Proteomes" id="UP000199580"/>
    </source>
</evidence>
<protein>
    <submittedName>
        <fullName evidence="10">Acyl-ACP thioesterase</fullName>
    </submittedName>
</protein>
<dbReference type="STRING" id="1128970.SAMN04487935_1759"/>
<dbReference type="GO" id="GO:0016297">
    <property type="term" value="F:fatty acyl-[ACP] hydrolase activity"/>
    <property type="evidence" value="ECO:0007669"/>
    <property type="project" value="InterPro"/>
</dbReference>
<dbReference type="Proteomes" id="UP000199580">
    <property type="component" value="Unassembled WGS sequence"/>
</dbReference>
<dbReference type="InterPro" id="IPR045023">
    <property type="entry name" value="FATA/B"/>
</dbReference>
<keyword evidence="11" id="KW-1185">Reference proteome</keyword>
<organism evidence="10 11">
    <name type="scientific">Flavobacterium noncentrifugens</name>
    <dbReference type="NCBI Taxonomy" id="1128970"/>
    <lineage>
        <taxon>Bacteria</taxon>
        <taxon>Pseudomonadati</taxon>
        <taxon>Bacteroidota</taxon>
        <taxon>Flavobacteriia</taxon>
        <taxon>Flavobacteriales</taxon>
        <taxon>Flavobacteriaceae</taxon>
        <taxon>Flavobacterium</taxon>
    </lineage>
</organism>
<dbReference type="AlphaFoldDB" id="A0A1G8WCT5"/>
<name>A0A1G8WCT5_9FLAO</name>
<keyword evidence="7" id="KW-0275">Fatty acid biosynthesis</keyword>
<gene>
    <name evidence="10" type="ORF">SAMN04487935_1759</name>
</gene>
<dbReference type="Pfam" id="PF20791">
    <property type="entry name" value="Acyl-ACP_TE_C"/>
    <property type="match status" value="1"/>
</dbReference>
<keyword evidence="3" id="KW-0378">Hydrolase</keyword>
<evidence type="ECO:0000259" key="9">
    <source>
        <dbReference type="Pfam" id="PF20791"/>
    </source>
</evidence>
<evidence type="ECO:0000256" key="7">
    <source>
        <dbReference type="ARBA" id="ARBA00023160"/>
    </source>
</evidence>
<dbReference type="Gene3D" id="3.10.129.10">
    <property type="entry name" value="Hotdog Thioesterase"/>
    <property type="match status" value="1"/>
</dbReference>
<feature type="domain" description="Acyl-ACP thioesterase-like C-terminal" evidence="9">
    <location>
        <begin position="157"/>
        <end position="221"/>
    </location>
</feature>
<keyword evidence="6" id="KW-0443">Lipid metabolism</keyword>
<dbReference type="Pfam" id="PF01643">
    <property type="entry name" value="Acyl-ACP_TE"/>
    <property type="match status" value="1"/>
</dbReference>
<evidence type="ECO:0000256" key="2">
    <source>
        <dbReference type="ARBA" id="ARBA00022516"/>
    </source>
</evidence>
<dbReference type="PANTHER" id="PTHR31727:SF6">
    <property type="entry name" value="OLEOYL-ACYL CARRIER PROTEIN THIOESTERASE 1, CHLOROPLASTIC"/>
    <property type="match status" value="1"/>
</dbReference>
<dbReference type="CDD" id="cd00586">
    <property type="entry name" value="4HBT"/>
    <property type="match status" value="1"/>
</dbReference>
<evidence type="ECO:0000259" key="8">
    <source>
        <dbReference type="Pfam" id="PF01643"/>
    </source>
</evidence>
<evidence type="ECO:0000256" key="5">
    <source>
        <dbReference type="ARBA" id="ARBA00022946"/>
    </source>
</evidence>
<dbReference type="EMBL" id="FNEZ01000002">
    <property type="protein sequence ID" value="SDJ76088.1"/>
    <property type="molecule type" value="Genomic_DNA"/>
</dbReference>
<dbReference type="SUPFAM" id="SSF54637">
    <property type="entry name" value="Thioesterase/thiol ester dehydrase-isomerase"/>
    <property type="match status" value="2"/>
</dbReference>
<proteinExistence type="inferred from homology"/>
<dbReference type="GO" id="GO:0000036">
    <property type="term" value="F:acyl carrier activity"/>
    <property type="evidence" value="ECO:0007669"/>
    <property type="project" value="TreeGrafter"/>
</dbReference>
<dbReference type="OrthoDB" id="9801517at2"/>
<evidence type="ECO:0000256" key="4">
    <source>
        <dbReference type="ARBA" id="ARBA00022832"/>
    </source>
</evidence>
<dbReference type="RefSeq" id="WP_091393931.1">
    <property type="nucleotide sequence ID" value="NZ_BKAI01000003.1"/>
</dbReference>
<evidence type="ECO:0000256" key="6">
    <source>
        <dbReference type="ARBA" id="ARBA00023098"/>
    </source>
</evidence>